<dbReference type="InterPro" id="IPR021047">
    <property type="entry name" value="Mannosyltransferase_CMT1"/>
</dbReference>
<proteinExistence type="predicted"/>
<evidence type="ECO:0000313" key="1">
    <source>
        <dbReference type="EMBL" id="KAG9245556.1"/>
    </source>
</evidence>
<dbReference type="OrthoDB" id="262547at2759"/>
<dbReference type="Proteomes" id="UP000887226">
    <property type="component" value="Unassembled WGS sequence"/>
</dbReference>
<accession>A0A9P7Z5C5</accession>
<keyword evidence="2" id="KW-1185">Reference proteome</keyword>
<reference evidence="1" key="1">
    <citation type="journal article" date="2021" name="IMA Fungus">
        <title>Genomic characterization of three marine fungi, including Emericellopsis atlantica sp. nov. with signatures of a generalist lifestyle and marine biomass degradation.</title>
        <authorList>
            <person name="Hagestad O.C."/>
            <person name="Hou L."/>
            <person name="Andersen J.H."/>
            <person name="Hansen E.H."/>
            <person name="Altermark B."/>
            <person name="Li C."/>
            <person name="Kuhnert E."/>
            <person name="Cox R.J."/>
            <person name="Crous P.W."/>
            <person name="Spatafora J.W."/>
            <person name="Lail K."/>
            <person name="Amirebrahimi M."/>
            <person name="Lipzen A."/>
            <person name="Pangilinan J."/>
            <person name="Andreopoulos W."/>
            <person name="Hayes R.D."/>
            <person name="Ng V."/>
            <person name="Grigoriev I.V."/>
            <person name="Jackson S.A."/>
            <person name="Sutton T.D.S."/>
            <person name="Dobson A.D.W."/>
            <person name="Rama T."/>
        </authorList>
    </citation>
    <scope>NUCLEOTIDE SEQUENCE</scope>
    <source>
        <strain evidence="1">TRa3180A</strain>
    </source>
</reference>
<comment type="caution">
    <text evidence="1">The sequence shown here is derived from an EMBL/GenBank/DDBJ whole genome shotgun (WGS) entry which is preliminary data.</text>
</comment>
<protein>
    <submittedName>
        <fullName evidence="1">Glycosyltransferase family 69 protein</fullName>
    </submittedName>
</protein>
<dbReference type="Pfam" id="PF11735">
    <property type="entry name" value="CAP59_mtransfer"/>
    <property type="match status" value="2"/>
</dbReference>
<sequence length="444" mass="50389">MLLISRSFRRRFLRTRSIVLVLLCLLALDAVLIAKSLSPSTRVYKSSRTVGQKIFIASMFRNSEYILRMSWSNALLTLVQDLGPENVYISITESGSLENTKGALLELGGELQKLGVKHRILTGINHLEQQDMLRALPEEGKRQGWVYTGRPESKAGKEGWEMRRLPYLASLRNQVLEPLLEGPEGEWDKILWINDVVFTVSLHSSPVARQSWCTDNNYTEDVLTLLQTNHGSYSAACSLDFQNSATDYYDTFALRDSNGHKTATHFFPFFHNSASLEAMRANTAIPVKSCWNGMTVFDAAPFYGANGLRFRGVEDSLAAMHVEGSECCLIHADNPLRDTYGVFANPSVRVSYNISTYEILNPSQGERIWPHTWDMVTGVWANRRARWFQWFVLHTEGAVIRRRLKKWENGGKKSEGGVAIRKENGVECLVNELQVLYYNGWQHV</sequence>
<dbReference type="AlphaFoldDB" id="A0A9P7Z5C5"/>
<evidence type="ECO:0000313" key="2">
    <source>
        <dbReference type="Proteomes" id="UP000887226"/>
    </source>
</evidence>
<dbReference type="PANTHER" id="PTHR34144:SF7">
    <property type="entry name" value="EXPORT PROTEIN (CAP59), PUTATIVE (AFU_ORTHOLOGUE AFUA_7G05020)-RELATED"/>
    <property type="match status" value="1"/>
</dbReference>
<organism evidence="1 2">
    <name type="scientific">Calycina marina</name>
    <dbReference type="NCBI Taxonomy" id="1763456"/>
    <lineage>
        <taxon>Eukaryota</taxon>
        <taxon>Fungi</taxon>
        <taxon>Dikarya</taxon>
        <taxon>Ascomycota</taxon>
        <taxon>Pezizomycotina</taxon>
        <taxon>Leotiomycetes</taxon>
        <taxon>Helotiales</taxon>
        <taxon>Pezizellaceae</taxon>
        <taxon>Calycina</taxon>
    </lineage>
</organism>
<dbReference type="PANTHER" id="PTHR34144">
    <property type="entry name" value="CHROMOSOME 8, WHOLE GENOME SHOTGUN SEQUENCE"/>
    <property type="match status" value="1"/>
</dbReference>
<gene>
    <name evidence="1" type="ORF">BJ878DRAFT_11433</name>
</gene>
<name>A0A9P7Z5C5_9HELO</name>
<dbReference type="EMBL" id="MU253841">
    <property type="protein sequence ID" value="KAG9245556.1"/>
    <property type="molecule type" value="Genomic_DNA"/>
</dbReference>